<dbReference type="Pfam" id="PF00156">
    <property type="entry name" value="Pribosyltran"/>
    <property type="match status" value="1"/>
</dbReference>
<keyword evidence="5 7" id="KW-0460">Magnesium</keyword>
<dbReference type="EC" id="2.4.2.10" evidence="2 7"/>
<feature type="domain" description="Phosphoribosyltransferase" evidence="8">
    <location>
        <begin position="55"/>
        <end position="172"/>
    </location>
</feature>
<proteinExistence type="inferred from homology"/>
<accession>M1QF41</accession>
<dbReference type="HOGENOM" id="CLU_074878_2_0_2"/>
<keyword evidence="3 7" id="KW-0328">Glycosyltransferase</keyword>
<comment type="caution">
    <text evidence="7">Lacks conserved residue(s) required for the propagation of feature annotation.</text>
</comment>
<dbReference type="GO" id="GO:0019856">
    <property type="term" value="P:pyrimidine nucleobase biosynthetic process"/>
    <property type="evidence" value="ECO:0007669"/>
    <property type="project" value="TreeGrafter"/>
</dbReference>
<dbReference type="UniPathway" id="UPA00070">
    <property type="reaction ID" value="UER00119"/>
</dbReference>
<comment type="cofactor">
    <cofactor evidence="7">
        <name>Mg(2+)</name>
        <dbReference type="ChEBI" id="CHEBI:18420"/>
    </cofactor>
</comment>
<dbReference type="CDD" id="cd06223">
    <property type="entry name" value="PRTases_typeI"/>
    <property type="match status" value="1"/>
</dbReference>
<feature type="binding site" evidence="7">
    <location>
        <position position="107"/>
    </location>
    <ligand>
        <name>5-phospho-alpha-D-ribose 1-diphosphate</name>
        <dbReference type="ChEBI" id="CHEBI:58017"/>
        <note>ligand shared between dimeric partners</note>
    </ligand>
</feature>
<feature type="binding site" description="in other chain" evidence="7">
    <location>
        <position position="104"/>
    </location>
    <ligand>
        <name>5-phospho-alpha-D-ribose 1-diphosphate</name>
        <dbReference type="ChEBI" id="CHEBI:58017"/>
        <note>ligand shared between dimeric partners</note>
    </ligand>
</feature>
<dbReference type="GO" id="GO:0044205">
    <property type="term" value="P:'de novo' UMP biosynthetic process"/>
    <property type="evidence" value="ECO:0007669"/>
    <property type="project" value="UniProtKB-UniRule"/>
</dbReference>
<dbReference type="KEGG" id="mmaz:MmTuc01_0154"/>
<protein>
    <recommendedName>
        <fullName evidence="2 7">Orotate phosphoribosyltransferase</fullName>
        <shortName evidence="7">OPRT</shortName>
        <shortName evidence="7">OPRTase</shortName>
        <ecNumber evidence="2 7">2.4.2.10</ecNumber>
    </recommendedName>
</protein>
<dbReference type="InterPro" id="IPR004467">
    <property type="entry name" value="Or_phspho_trans_dom"/>
</dbReference>
<evidence type="ECO:0000259" key="8">
    <source>
        <dbReference type="Pfam" id="PF00156"/>
    </source>
</evidence>
<dbReference type="GO" id="GO:0004588">
    <property type="term" value="F:orotate phosphoribosyltransferase activity"/>
    <property type="evidence" value="ECO:0007669"/>
    <property type="project" value="UniProtKB-UniRule"/>
</dbReference>
<dbReference type="AlphaFoldDB" id="M1QF41"/>
<dbReference type="InterPro" id="IPR023031">
    <property type="entry name" value="OPRT"/>
</dbReference>
<dbReference type="SUPFAM" id="SSF53271">
    <property type="entry name" value="PRTase-like"/>
    <property type="match status" value="1"/>
</dbReference>
<dbReference type="PANTHER" id="PTHR19278">
    <property type="entry name" value="OROTATE PHOSPHORIBOSYLTRANSFERASE"/>
    <property type="match status" value="1"/>
</dbReference>
<comment type="similarity">
    <text evidence="7">Belongs to the purine/pyrimidine phosphoribosyltransferase family. PyrE subfamily.</text>
</comment>
<dbReference type="GO" id="GO:0000287">
    <property type="term" value="F:magnesium ion binding"/>
    <property type="evidence" value="ECO:0007669"/>
    <property type="project" value="UniProtKB-UniRule"/>
</dbReference>
<feature type="binding site" evidence="7">
    <location>
        <position position="103"/>
    </location>
    <ligand>
        <name>5-phospho-alpha-D-ribose 1-diphosphate</name>
        <dbReference type="ChEBI" id="CHEBI:58017"/>
        <note>ligand shared between dimeric partners</note>
    </ligand>
</feature>
<dbReference type="HAMAP" id="MF_01208">
    <property type="entry name" value="PyrE"/>
    <property type="match status" value="1"/>
</dbReference>
<evidence type="ECO:0000256" key="7">
    <source>
        <dbReference type="HAMAP-Rule" id="MF_01208"/>
    </source>
</evidence>
<evidence type="ECO:0000313" key="10">
    <source>
        <dbReference type="Proteomes" id="UP000011718"/>
    </source>
</evidence>
<comment type="pathway">
    <text evidence="1 7">Pyrimidine metabolism; UMP biosynthesis via de novo pathway; UMP from orotate: step 1/2.</text>
</comment>
<keyword evidence="6 7" id="KW-0665">Pyrimidine biosynthesis</keyword>
<evidence type="ECO:0000256" key="5">
    <source>
        <dbReference type="ARBA" id="ARBA00022842"/>
    </source>
</evidence>
<dbReference type="NCBIfam" id="TIGR00336">
    <property type="entry name" value="pyrE"/>
    <property type="match status" value="1"/>
</dbReference>
<evidence type="ECO:0000256" key="3">
    <source>
        <dbReference type="ARBA" id="ARBA00022676"/>
    </source>
</evidence>
<feature type="binding site" evidence="7">
    <location>
        <position position="133"/>
    </location>
    <ligand>
        <name>orotate</name>
        <dbReference type="ChEBI" id="CHEBI:30839"/>
    </ligand>
</feature>
<comment type="function">
    <text evidence="7">Catalyzes the transfer of a ribosyl phosphate group from 5-phosphoribose 1-diphosphate to orotate, leading to the formation of orotidine monophosphate (OMP).</text>
</comment>
<evidence type="ECO:0000256" key="1">
    <source>
        <dbReference type="ARBA" id="ARBA00004889"/>
    </source>
</evidence>
<dbReference type="PANTHER" id="PTHR19278:SF9">
    <property type="entry name" value="URIDINE 5'-MONOPHOSPHATE SYNTHASE"/>
    <property type="match status" value="1"/>
</dbReference>
<evidence type="ECO:0000313" key="9">
    <source>
        <dbReference type="EMBL" id="AGF95609.1"/>
    </source>
</evidence>
<keyword evidence="4 7" id="KW-0808">Transferase</keyword>
<feature type="binding site" description="in other chain" evidence="7">
    <location>
        <begin position="129"/>
        <end position="137"/>
    </location>
    <ligand>
        <name>5-phospho-alpha-D-ribose 1-diphosphate</name>
        <dbReference type="ChEBI" id="CHEBI:58017"/>
        <note>ligand shared between dimeric partners</note>
    </ligand>
</feature>
<comment type="subunit">
    <text evidence="7">Homodimer.</text>
</comment>
<name>M1QF41_METMZ</name>
<evidence type="ECO:0000256" key="6">
    <source>
        <dbReference type="ARBA" id="ARBA00022975"/>
    </source>
</evidence>
<dbReference type="FunFam" id="3.40.50.2020:FF:000029">
    <property type="entry name" value="Orotate phosphoribosyltransferase"/>
    <property type="match status" value="1"/>
</dbReference>
<sequence>MSKTNSETGNNFEQQKQELIAALKACGAVRYGDFTLASGKKSKYYIDIKKASTDPKTLKIIARQAALRIKEMDVDTVAGVELGGVPLATAVSLETELPLLIVRKSVKDYGTKSRFVGDLKPEDRLVMLEDVTTSGGSVRDAIEVVREAGASLKYVITVVDREEGAGEKLKEADVELVPLVSASDSLFNKIRILINWNNNDSNNIVIL</sequence>
<comment type="catalytic activity">
    <reaction evidence="7">
        <text>orotidine 5'-phosphate + diphosphate = orotate + 5-phospho-alpha-D-ribose 1-diphosphate</text>
        <dbReference type="Rhea" id="RHEA:10380"/>
        <dbReference type="ChEBI" id="CHEBI:30839"/>
        <dbReference type="ChEBI" id="CHEBI:33019"/>
        <dbReference type="ChEBI" id="CHEBI:57538"/>
        <dbReference type="ChEBI" id="CHEBI:58017"/>
        <dbReference type="EC" id="2.4.2.10"/>
    </reaction>
</comment>
<dbReference type="Proteomes" id="UP000011718">
    <property type="component" value="Chromosome"/>
</dbReference>
<gene>
    <name evidence="7" type="primary">pyrE</name>
    <name evidence="9" type="ORF">MmTuc01_0154</name>
</gene>
<reference evidence="9 10" key="1">
    <citation type="journal article" date="2013" name="Genome Announc.">
        <title>Complete Genome of a Methanosarcina mazei Strain Isolated from Sediment Samples from an Amazonian Flooded Area.</title>
        <authorList>
            <person name="Assis das Gracas D."/>
            <person name="Thiago Juca Ramos R."/>
            <person name="Vieira Araujo A.C."/>
            <person name="Zahlouth R."/>
            <person name="Ribeiro Carneiro A."/>
            <person name="Souza Lopes T."/>
            <person name="Azevedo Barauna R."/>
            <person name="Azevedo V."/>
            <person name="Cruz Schneider M.P."/>
            <person name="Pellizari V.H."/>
            <person name="Silva A."/>
        </authorList>
    </citation>
    <scope>NUCLEOTIDE SEQUENCE [LARGE SCALE GENOMIC DNA]</scope>
    <source>
        <strain evidence="9 10">Tuc01</strain>
    </source>
</reference>
<dbReference type="Gene3D" id="3.40.50.2020">
    <property type="match status" value="1"/>
</dbReference>
<organism evidence="9 10">
    <name type="scientific">Methanosarcina mazei Tuc01</name>
    <dbReference type="NCBI Taxonomy" id="1236903"/>
    <lineage>
        <taxon>Archaea</taxon>
        <taxon>Methanobacteriati</taxon>
        <taxon>Methanobacteriota</taxon>
        <taxon>Stenosarchaea group</taxon>
        <taxon>Methanomicrobia</taxon>
        <taxon>Methanosarcinales</taxon>
        <taxon>Methanosarcinaceae</taxon>
        <taxon>Methanosarcina</taxon>
    </lineage>
</organism>
<feature type="binding site" evidence="7">
    <location>
        <position position="161"/>
    </location>
    <ligand>
        <name>orotate</name>
        <dbReference type="ChEBI" id="CHEBI:30839"/>
    </ligand>
</feature>
<dbReference type="InterPro" id="IPR029057">
    <property type="entry name" value="PRTase-like"/>
</dbReference>
<dbReference type="EMBL" id="CP004144">
    <property type="protein sequence ID" value="AGF95609.1"/>
    <property type="molecule type" value="Genomic_DNA"/>
</dbReference>
<evidence type="ECO:0000256" key="4">
    <source>
        <dbReference type="ARBA" id="ARBA00022679"/>
    </source>
</evidence>
<dbReference type="InterPro" id="IPR000836">
    <property type="entry name" value="PRTase_dom"/>
</dbReference>
<evidence type="ECO:0000256" key="2">
    <source>
        <dbReference type="ARBA" id="ARBA00011971"/>
    </source>
</evidence>